<dbReference type="EMBL" id="CAJOBC010153610">
    <property type="protein sequence ID" value="CAF4679707.1"/>
    <property type="molecule type" value="Genomic_DNA"/>
</dbReference>
<reference evidence="1" key="1">
    <citation type="submission" date="2021-02" db="EMBL/GenBank/DDBJ databases">
        <authorList>
            <person name="Nowell W R."/>
        </authorList>
    </citation>
    <scope>NUCLEOTIDE SEQUENCE</scope>
</reference>
<accession>A0A8S3A799</accession>
<feature type="non-terminal residue" evidence="1">
    <location>
        <position position="1"/>
    </location>
</feature>
<evidence type="ECO:0000313" key="1">
    <source>
        <dbReference type="EMBL" id="CAF4679707.1"/>
    </source>
</evidence>
<organism evidence="1 2">
    <name type="scientific">Didymodactylos carnosus</name>
    <dbReference type="NCBI Taxonomy" id="1234261"/>
    <lineage>
        <taxon>Eukaryota</taxon>
        <taxon>Metazoa</taxon>
        <taxon>Spiralia</taxon>
        <taxon>Gnathifera</taxon>
        <taxon>Rotifera</taxon>
        <taxon>Eurotatoria</taxon>
        <taxon>Bdelloidea</taxon>
        <taxon>Philodinida</taxon>
        <taxon>Philodinidae</taxon>
        <taxon>Didymodactylos</taxon>
    </lineage>
</organism>
<evidence type="ECO:0000313" key="2">
    <source>
        <dbReference type="Proteomes" id="UP000681722"/>
    </source>
</evidence>
<comment type="caution">
    <text evidence="1">The sequence shown here is derived from an EMBL/GenBank/DDBJ whole genome shotgun (WGS) entry which is preliminary data.</text>
</comment>
<gene>
    <name evidence="1" type="ORF">SRO942_LOCUS51036</name>
</gene>
<name>A0A8S3A799_9BILA</name>
<dbReference type="AlphaFoldDB" id="A0A8S3A799"/>
<sequence>CLEIYAKSTKELRDGSTESLANKAGAKGACLTTKLKVRADGMGA</sequence>
<dbReference type="Proteomes" id="UP000681722">
    <property type="component" value="Unassembled WGS sequence"/>
</dbReference>
<protein>
    <submittedName>
        <fullName evidence="1">Uncharacterized protein</fullName>
    </submittedName>
</protein>
<proteinExistence type="predicted"/>